<dbReference type="InterPro" id="IPR036572">
    <property type="entry name" value="Doublecortin_dom_sf"/>
</dbReference>
<comment type="caution">
    <text evidence="3">The sequence shown here is derived from an EMBL/GenBank/DDBJ whole genome shotgun (WGS) entry which is preliminary data.</text>
</comment>
<dbReference type="PANTHER" id="PTHR23004:SF11">
    <property type="entry name" value="PROTEIN RPI-1"/>
    <property type="match status" value="1"/>
</dbReference>
<dbReference type="GO" id="GO:0005815">
    <property type="term" value="C:microtubule organizing center"/>
    <property type="evidence" value="ECO:0007669"/>
    <property type="project" value="TreeGrafter"/>
</dbReference>
<sequence length="185" mass="19483">MAAAPQPAANSQVAYRSGGRRRADAAAVAQTKRIFVYRNGDAFNPGKRVVVADRVYRNWEALLASLTSLLDLTGAVRRLFDVGGKSVRHLDEICDGADYVAAPGGETFRKVAYPVAATHSRMAPAGGGNGREGRVGRSIARKGSAAAPRSPTRADAAVEAEQARKAPGEKSRDSSVSRMFGPTVS</sequence>
<evidence type="ECO:0000313" key="3">
    <source>
        <dbReference type="EMBL" id="KAG5455429.1"/>
    </source>
</evidence>
<accession>A0A8H7ZJ76</accession>
<dbReference type="PANTHER" id="PTHR23004">
    <property type="entry name" value="DOUBLECORTIN DOMAIN CONTAINING 2"/>
    <property type="match status" value="1"/>
</dbReference>
<reference evidence="3 4" key="1">
    <citation type="journal article" name="Sci. Rep.">
        <title>Genome-scale phylogenetic analyses confirm Olpidium as the closest living zoosporic fungus to the non-flagellated, terrestrial fungi.</title>
        <authorList>
            <person name="Chang Y."/>
            <person name="Rochon D."/>
            <person name="Sekimoto S."/>
            <person name="Wang Y."/>
            <person name="Chovatia M."/>
            <person name="Sandor L."/>
            <person name="Salamov A."/>
            <person name="Grigoriev I.V."/>
            <person name="Stajich J.E."/>
            <person name="Spatafora J.W."/>
        </authorList>
    </citation>
    <scope>NUCLEOTIDE SEQUENCE [LARGE SCALE GENOMIC DNA]</scope>
    <source>
        <strain evidence="3">S191</strain>
    </source>
</reference>
<dbReference type="InterPro" id="IPR003533">
    <property type="entry name" value="Doublecortin_dom"/>
</dbReference>
<name>A0A8H7ZJ76_9FUNG</name>
<dbReference type="Gene3D" id="3.10.20.230">
    <property type="entry name" value="Doublecortin domain"/>
    <property type="match status" value="1"/>
</dbReference>
<evidence type="ECO:0000256" key="1">
    <source>
        <dbReference type="SAM" id="MobiDB-lite"/>
    </source>
</evidence>
<dbReference type="GO" id="GO:0005874">
    <property type="term" value="C:microtubule"/>
    <property type="evidence" value="ECO:0007669"/>
    <property type="project" value="TreeGrafter"/>
</dbReference>
<dbReference type="Pfam" id="PF03607">
    <property type="entry name" value="DCX"/>
    <property type="match status" value="1"/>
</dbReference>
<evidence type="ECO:0000259" key="2">
    <source>
        <dbReference type="PROSITE" id="PS50309"/>
    </source>
</evidence>
<dbReference type="PROSITE" id="PS50309">
    <property type="entry name" value="DC"/>
    <property type="match status" value="1"/>
</dbReference>
<dbReference type="GO" id="GO:0035556">
    <property type="term" value="P:intracellular signal transduction"/>
    <property type="evidence" value="ECO:0007669"/>
    <property type="project" value="InterPro"/>
</dbReference>
<protein>
    <recommendedName>
        <fullName evidence="2">Doublecortin domain-containing protein</fullName>
    </recommendedName>
</protein>
<keyword evidence="4" id="KW-1185">Reference proteome</keyword>
<feature type="domain" description="Doublecortin" evidence="2">
    <location>
        <begin position="32"/>
        <end position="114"/>
    </location>
</feature>
<organism evidence="3 4">
    <name type="scientific">Olpidium bornovanus</name>
    <dbReference type="NCBI Taxonomy" id="278681"/>
    <lineage>
        <taxon>Eukaryota</taxon>
        <taxon>Fungi</taxon>
        <taxon>Fungi incertae sedis</taxon>
        <taxon>Olpidiomycota</taxon>
        <taxon>Olpidiomycotina</taxon>
        <taxon>Olpidiomycetes</taxon>
        <taxon>Olpidiales</taxon>
        <taxon>Olpidiaceae</taxon>
        <taxon>Olpidium</taxon>
    </lineage>
</organism>
<dbReference type="SMART" id="SM00537">
    <property type="entry name" value="DCX"/>
    <property type="match status" value="1"/>
</dbReference>
<gene>
    <name evidence="3" type="ORF">BJ554DRAFT_5162</name>
</gene>
<dbReference type="Proteomes" id="UP000673691">
    <property type="component" value="Unassembled WGS sequence"/>
</dbReference>
<feature type="compositionally biased region" description="Basic and acidic residues" evidence="1">
    <location>
        <begin position="161"/>
        <end position="175"/>
    </location>
</feature>
<dbReference type="EMBL" id="JAEFCI010013399">
    <property type="protein sequence ID" value="KAG5455429.1"/>
    <property type="molecule type" value="Genomic_DNA"/>
</dbReference>
<dbReference type="AlphaFoldDB" id="A0A8H7ZJ76"/>
<evidence type="ECO:0000313" key="4">
    <source>
        <dbReference type="Proteomes" id="UP000673691"/>
    </source>
</evidence>
<dbReference type="OrthoDB" id="1738954at2759"/>
<dbReference type="SUPFAM" id="SSF89837">
    <property type="entry name" value="Doublecortin (DC)"/>
    <property type="match status" value="1"/>
</dbReference>
<feature type="region of interest" description="Disordered" evidence="1">
    <location>
        <begin position="122"/>
        <end position="185"/>
    </location>
</feature>
<proteinExistence type="predicted"/>